<dbReference type="PRINTS" id="PR00390">
    <property type="entry name" value="PHPHLIPASEC"/>
</dbReference>
<name>E3QYT0_COLGM</name>
<dbReference type="EC" id="3.1.4.11" evidence="1"/>
<dbReference type="InterPro" id="IPR001192">
    <property type="entry name" value="PI-PLC_fam"/>
</dbReference>
<dbReference type="GO" id="GO:0004435">
    <property type="term" value="F:phosphatidylinositol-4,5-bisphosphate phospholipase C activity"/>
    <property type="evidence" value="ECO:0007669"/>
    <property type="project" value="UniProtKB-EC"/>
</dbReference>
<reference evidence="5" key="1">
    <citation type="journal article" date="2012" name="Nat. Genet.">
        <title>Lifestyle transitions in plant pathogenic Colletotrichum fungi deciphered by genome and transcriptome analyses.</title>
        <authorList>
            <person name="O'Connell R.J."/>
            <person name="Thon M.R."/>
            <person name="Hacquard S."/>
            <person name="Amyotte S.G."/>
            <person name="Kleemann J."/>
            <person name="Torres M.F."/>
            <person name="Damm U."/>
            <person name="Buiate E.A."/>
            <person name="Epstein L."/>
            <person name="Alkan N."/>
            <person name="Altmueller J."/>
            <person name="Alvarado-Balderrama L."/>
            <person name="Bauser C.A."/>
            <person name="Becker C."/>
            <person name="Birren B.W."/>
            <person name="Chen Z."/>
            <person name="Choi J."/>
            <person name="Crouch J.A."/>
            <person name="Duvick J.P."/>
            <person name="Farman M.A."/>
            <person name="Gan P."/>
            <person name="Heiman D."/>
            <person name="Henrissat B."/>
            <person name="Howard R.J."/>
            <person name="Kabbage M."/>
            <person name="Koch C."/>
            <person name="Kracher B."/>
            <person name="Kubo Y."/>
            <person name="Law A.D."/>
            <person name="Lebrun M.-H."/>
            <person name="Lee Y.-H."/>
            <person name="Miyara I."/>
            <person name="Moore N."/>
            <person name="Neumann U."/>
            <person name="Nordstroem K."/>
            <person name="Panaccione D.G."/>
            <person name="Panstruga R."/>
            <person name="Place M."/>
            <person name="Proctor R.H."/>
            <person name="Prusky D."/>
            <person name="Rech G."/>
            <person name="Reinhardt R."/>
            <person name="Rollins J.A."/>
            <person name="Rounsley S."/>
            <person name="Schardl C.L."/>
            <person name="Schwartz D.C."/>
            <person name="Shenoy N."/>
            <person name="Shirasu K."/>
            <person name="Sikhakolli U.R."/>
            <person name="Stueber K."/>
            <person name="Sukno S.A."/>
            <person name="Sweigard J.A."/>
            <person name="Takano Y."/>
            <person name="Takahara H."/>
            <person name="Trail F."/>
            <person name="van der Does H.C."/>
            <person name="Voll L.M."/>
            <person name="Will I."/>
            <person name="Young S."/>
            <person name="Zeng Q."/>
            <person name="Zhang J."/>
            <person name="Zhou S."/>
            <person name="Dickman M.B."/>
            <person name="Schulze-Lefert P."/>
            <person name="Ver Loren van Themaat E."/>
            <person name="Ma L.-J."/>
            <person name="Vaillancourt L.J."/>
        </authorList>
    </citation>
    <scope>NUCLEOTIDE SEQUENCE [LARGE SCALE GENOMIC DNA]</scope>
    <source>
        <strain evidence="5">M1.001 / M2 / FGSC 10212</strain>
    </source>
</reference>
<dbReference type="SMART" id="SM00149">
    <property type="entry name" value="PLCYc"/>
    <property type="match status" value="1"/>
</dbReference>
<dbReference type="InterPro" id="IPR000909">
    <property type="entry name" value="PLipase_C_PInositol-sp_X_dom"/>
</dbReference>
<proteinExistence type="predicted"/>
<keyword evidence="5" id="KW-1185">Reference proteome</keyword>
<dbReference type="InterPro" id="IPR017946">
    <property type="entry name" value="PLC-like_Pdiesterase_TIM-brl"/>
</dbReference>
<feature type="region of interest" description="Disordered" evidence="2">
    <location>
        <begin position="1"/>
        <end position="21"/>
    </location>
</feature>
<sequence>MAPTRNGDHYRLDRSPPSLETRTIDNAIHPFGGPKDIDTASSSLPTFDVSPAIQGHLKKRTFDEMRSFRFSISQSSSVTREKLGAFLDSVQGETDAWELLPNDKERYTWPEFFEFWWKTYGLEATRPLESDYKDLDQPLPNYFINSSHNTFLIGNQLASKVDQKAYKTVLRRGCRCIEIDVWNGDALSTTSQEDSRPSTPSKARLPFPKDEPIVTLGWISATPCGFREVCKVIGEYAFEVNDLPVIVSLEVHASVEQQNVMVRIMKEEWGEMLLDKAFEGIDPSFRLPTLRDMKRKIMIKVKKASTLHPGEEDSSRPPATYKPDIATALSDLGIYTFSTRFKSFEMPAAKEPGHIFPMVEHRFLALHATKPREIFSHNKHYFMRVFPNVTRLNNSNPDPSQFWRKGVQMVALNWQHLDEGLMINEAMFANEQGWVLKPNGYRSTDGGTETYIDAAPEGDLDLTVTIIAGQHIWVSDRESTYGENGKNLRPFVKCELHVELGSAHSKAATESDFELKTARTSTKTGHPEWDGGARLKFPKVSRVMEELSFIR</sequence>
<dbReference type="PROSITE" id="PS50007">
    <property type="entry name" value="PIPLC_X_DOMAIN"/>
    <property type="match status" value="1"/>
</dbReference>
<dbReference type="PANTHER" id="PTHR10336">
    <property type="entry name" value="PHOSPHOINOSITIDE-SPECIFIC PHOSPHOLIPASE C FAMILY PROTEIN"/>
    <property type="match status" value="1"/>
</dbReference>
<dbReference type="InterPro" id="IPR001711">
    <property type="entry name" value="PLipase_C_Pinositol-sp_Y"/>
</dbReference>
<dbReference type="SMART" id="SM00148">
    <property type="entry name" value="PLCXc"/>
    <property type="match status" value="1"/>
</dbReference>
<dbReference type="GO" id="GO:0016042">
    <property type="term" value="P:lipid catabolic process"/>
    <property type="evidence" value="ECO:0007669"/>
    <property type="project" value="UniProtKB-KW"/>
</dbReference>
<gene>
    <name evidence="4" type="ORF">GLRG_11162</name>
</gene>
<dbReference type="CDD" id="cd08598">
    <property type="entry name" value="PI-PLC1c_yeast"/>
    <property type="match status" value="1"/>
</dbReference>
<keyword evidence="1" id="KW-0378">Hydrolase</keyword>
<dbReference type="SUPFAM" id="SSF51695">
    <property type="entry name" value="PLC-like phosphodiesterases"/>
    <property type="match status" value="1"/>
</dbReference>
<dbReference type="GO" id="GO:0048015">
    <property type="term" value="P:phosphatidylinositol-mediated signaling"/>
    <property type="evidence" value="ECO:0007669"/>
    <property type="project" value="TreeGrafter"/>
</dbReference>
<dbReference type="Pfam" id="PF00388">
    <property type="entry name" value="PI-PLC-X"/>
    <property type="match status" value="1"/>
</dbReference>
<feature type="domain" description="PI-PLC Y-box" evidence="3">
    <location>
        <begin position="329"/>
        <end position="442"/>
    </location>
</feature>
<dbReference type="eggNOG" id="KOG0169">
    <property type="taxonomic scope" value="Eukaryota"/>
</dbReference>
<dbReference type="Proteomes" id="UP000008782">
    <property type="component" value="Unassembled WGS sequence"/>
</dbReference>
<comment type="catalytic activity">
    <reaction evidence="1">
        <text>a 1,2-diacyl-sn-glycero-3-phospho-(1D-myo-inositol-4,5-bisphosphate) + H2O = 1D-myo-inositol 1,4,5-trisphosphate + a 1,2-diacyl-sn-glycerol + H(+)</text>
        <dbReference type="Rhea" id="RHEA:33179"/>
        <dbReference type="ChEBI" id="CHEBI:15377"/>
        <dbReference type="ChEBI" id="CHEBI:15378"/>
        <dbReference type="ChEBI" id="CHEBI:17815"/>
        <dbReference type="ChEBI" id="CHEBI:58456"/>
        <dbReference type="ChEBI" id="CHEBI:203600"/>
        <dbReference type="EC" id="3.1.4.11"/>
    </reaction>
</comment>
<feature type="compositionally biased region" description="Basic and acidic residues" evidence="2">
    <location>
        <begin position="1"/>
        <end position="14"/>
    </location>
</feature>
<evidence type="ECO:0000313" key="4">
    <source>
        <dbReference type="EMBL" id="EFQ36018.1"/>
    </source>
</evidence>
<dbReference type="PANTHER" id="PTHR10336:SF82">
    <property type="entry name" value="PHOSPHOINOSITIDE PHOSPHOLIPASE C"/>
    <property type="match status" value="1"/>
</dbReference>
<evidence type="ECO:0000259" key="3">
    <source>
        <dbReference type="PROSITE" id="PS50008"/>
    </source>
</evidence>
<dbReference type="GO" id="GO:0051209">
    <property type="term" value="P:release of sequestered calcium ion into cytosol"/>
    <property type="evidence" value="ECO:0007669"/>
    <property type="project" value="TreeGrafter"/>
</dbReference>
<evidence type="ECO:0000256" key="1">
    <source>
        <dbReference type="RuleBase" id="RU361133"/>
    </source>
</evidence>
<dbReference type="OrthoDB" id="269822at2759"/>
<dbReference type="RefSeq" id="XP_008100038.1">
    <property type="nucleotide sequence ID" value="XM_008101847.1"/>
</dbReference>
<evidence type="ECO:0000313" key="5">
    <source>
        <dbReference type="Proteomes" id="UP000008782"/>
    </source>
</evidence>
<dbReference type="Gene3D" id="3.20.20.190">
    <property type="entry name" value="Phosphatidylinositol (PI) phosphodiesterase"/>
    <property type="match status" value="1"/>
</dbReference>
<dbReference type="PROSITE" id="PS50008">
    <property type="entry name" value="PIPLC_Y_DOMAIN"/>
    <property type="match status" value="1"/>
</dbReference>
<keyword evidence="1" id="KW-0443">Lipid metabolism</keyword>
<dbReference type="Pfam" id="PF00387">
    <property type="entry name" value="PI-PLC-Y"/>
    <property type="match status" value="1"/>
</dbReference>
<dbReference type="STRING" id="645133.E3QYT0"/>
<dbReference type="VEuPathDB" id="FungiDB:GLRG_11162"/>
<evidence type="ECO:0000256" key="2">
    <source>
        <dbReference type="SAM" id="MobiDB-lite"/>
    </source>
</evidence>
<dbReference type="GeneID" id="24416527"/>
<dbReference type="AlphaFoldDB" id="E3QYT0"/>
<dbReference type="EMBL" id="GG697406">
    <property type="protein sequence ID" value="EFQ36018.1"/>
    <property type="molecule type" value="Genomic_DNA"/>
</dbReference>
<organism evidence="5">
    <name type="scientific">Colletotrichum graminicola (strain M1.001 / M2 / FGSC 10212)</name>
    <name type="common">Maize anthracnose fungus</name>
    <name type="synonym">Glomerella graminicola</name>
    <dbReference type="NCBI Taxonomy" id="645133"/>
    <lineage>
        <taxon>Eukaryota</taxon>
        <taxon>Fungi</taxon>
        <taxon>Dikarya</taxon>
        <taxon>Ascomycota</taxon>
        <taxon>Pezizomycotina</taxon>
        <taxon>Sordariomycetes</taxon>
        <taxon>Hypocreomycetidae</taxon>
        <taxon>Glomerellales</taxon>
        <taxon>Glomerellaceae</taxon>
        <taxon>Colletotrichum</taxon>
        <taxon>Colletotrichum graminicola species complex</taxon>
    </lineage>
</organism>
<keyword evidence="1" id="KW-0442">Lipid degradation</keyword>
<protein>
    <recommendedName>
        <fullName evidence="1">Phosphoinositide phospholipase C</fullName>
        <ecNumber evidence="1">3.1.4.11</ecNumber>
    </recommendedName>
</protein>
<dbReference type="HOGENOM" id="CLU_002738_3_0_1"/>
<accession>E3QYT0</accession>